<proteinExistence type="predicted"/>
<feature type="domain" description="Putative adhesin Stv" evidence="1">
    <location>
        <begin position="26"/>
        <end position="166"/>
    </location>
</feature>
<dbReference type="RefSeq" id="WP_252166805.1">
    <property type="nucleotide sequence ID" value="NZ_CP084930.1"/>
</dbReference>
<organism evidence="2 3">
    <name type="scientific">Sphingomonas morindae</name>
    <dbReference type="NCBI Taxonomy" id="1541170"/>
    <lineage>
        <taxon>Bacteria</taxon>
        <taxon>Pseudomonadati</taxon>
        <taxon>Pseudomonadota</taxon>
        <taxon>Alphaproteobacteria</taxon>
        <taxon>Sphingomonadales</taxon>
        <taxon>Sphingomonadaceae</taxon>
        <taxon>Sphingomonas</taxon>
    </lineage>
</organism>
<protein>
    <recommendedName>
        <fullName evidence="1">Putative adhesin Stv domain-containing protein</fullName>
    </recommendedName>
</protein>
<dbReference type="Proteomes" id="UP001056937">
    <property type="component" value="Chromosome 1"/>
</dbReference>
<evidence type="ECO:0000259" key="1">
    <source>
        <dbReference type="Pfam" id="PF21527"/>
    </source>
</evidence>
<dbReference type="InterPro" id="IPR049002">
    <property type="entry name" value="Stv"/>
</dbReference>
<dbReference type="EMBL" id="CP084930">
    <property type="protein sequence ID" value="USI72994.1"/>
    <property type="molecule type" value="Genomic_DNA"/>
</dbReference>
<keyword evidence="3" id="KW-1185">Reference proteome</keyword>
<accession>A0ABY4X7Z8</accession>
<name>A0ABY4X7Z8_9SPHN</name>
<gene>
    <name evidence="2" type="ORF">LHA26_00500</name>
</gene>
<sequence length="184" mass="20919">MAQRTELGDHFYIWHPAGQIGVNPMLLISAHGAQTFGRSQVPVPFGAGVTFLGPRHYSLLVEPCVEYFHYSNVQTYERGGATIENYNLSKFQKPGGRRTANGMIFEDSYDRLAALDSGLMRAQGTDVVTVRHRFDLLQRDKTIADLFRLLAAQGLRYSEFICYFCRDRAFSLGKPKEYRARFIP</sequence>
<dbReference type="Pfam" id="PF21527">
    <property type="entry name" value="Stv"/>
    <property type="match status" value="1"/>
</dbReference>
<evidence type="ECO:0000313" key="2">
    <source>
        <dbReference type="EMBL" id="USI72994.1"/>
    </source>
</evidence>
<evidence type="ECO:0000313" key="3">
    <source>
        <dbReference type="Proteomes" id="UP001056937"/>
    </source>
</evidence>
<reference evidence="2" key="1">
    <citation type="journal article" date="2022" name="Toxins">
        <title>Genomic Analysis of Sphingopyxis sp. USTB-05 for Biodegrading Cyanobacterial Hepatotoxins.</title>
        <authorList>
            <person name="Liu C."/>
            <person name="Xu Q."/>
            <person name="Zhao Z."/>
            <person name="Zhang H."/>
            <person name="Liu X."/>
            <person name="Yin C."/>
            <person name="Liu Y."/>
            <person name="Yan H."/>
        </authorList>
    </citation>
    <scope>NUCLEOTIDE SEQUENCE</scope>
    <source>
        <strain evidence="2">NBD5</strain>
    </source>
</reference>